<dbReference type="InterPro" id="IPR006476">
    <property type="entry name" value="CHP01589_pln"/>
</dbReference>
<sequence length="69" mass="7956">AKMRIPATRSHINCAGLLLLEENDGNYNYNYIRMVQHLIEKCLLFNMDRRGCVRALAKHAHIHPLLTLA</sequence>
<comment type="caution">
    <text evidence="1">The sequence shown here is derived from an EMBL/GenBank/DDBJ whole genome shotgun (WGS) entry which is preliminary data.</text>
</comment>
<name>A0AA38C150_TAXCH</name>
<dbReference type="PANTHER" id="PTHR31871">
    <property type="entry name" value="OS02G0137100 PROTEIN"/>
    <property type="match status" value="1"/>
</dbReference>
<protein>
    <submittedName>
        <fullName evidence="1">Uncharacterized protein</fullName>
    </submittedName>
</protein>
<feature type="non-terminal residue" evidence="1">
    <location>
        <position position="1"/>
    </location>
</feature>
<proteinExistence type="predicted"/>
<evidence type="ECO:0000313" key="1">
    <source>
        <dbReference type="EMBL" id="KAH9290563.1"/>
    </source>
</evidence>
<dbReference type="Proteomes" id="UP000824469">
    <property type="component" value="Unassembled WGS sequence"/>
</dbReference>
<reference evidence="1 2" key="1">
    <citation type="journal article" date="2021" name="Nat. Plants">
        <title>The Taxus genome provides insights into paclitaxel biosynthesis.</title>
        <authorList>
            <person name="Xiong X."/>
            <person name="Gou J."/>
            <person name="Liao Q."/>
            <person name="Li Y."/>
            <person name="Zhou Q."/>
            <person name="Bi G."/>
            <person name="Li C."/>
            <person name="Du R."/>
            <person name="Wang X."/>
            <person name="Sun T."/>
            <person name="Guo L."/>
            <person name="Liang H."/>
            <person name="Lu P."/>
            <person name="Wu Y."/>
            <person name="Zhang Z."/>
            <person name="Ro D.K."/>
            <person name="Shang Y."/>
            <person name="Huang S."/>
            <person name="Yan J."/>
        </authorList>
    </citation>
    <scope>NUCLEOTIDE SEQUENCE [LARGE SCALE GENOMIC DNA]</scope>
    <source>
        <strain evidence="1">Ta-2019</strain>
    </source>
</reference>
<keyword evidence="2" id="KW-1185">Reference proteome</keyword>
<dbReference type="PANTHER" id="PTHR31871:SF5">
    <property type="entry name" value="TRANSMEMBRANE PROTEIN"/>
    <property type="match status" value="1"/>
</dbReference>
<evidence type="ECO:0000313" key="2">
    <source>
        <dbReference type="Proteomes" id="UP000824469"/>
    </source>
</evidence>
<dbReference type="AlphaFoldDB" id="A0AA38C150"/>
<organism evidence="1 2">
    <name type="scientific">Taxus chinensis</name>
    <name type="common">Chinese yew</name>
    <name type="synonym">Taxus wallichiana var. chinensis</name>
    <dbReference type="NCBI Taxonomy" id="29808"/>
    <lineage>
        <taxon>Eukaryota</taxon>
        <taxon>Viridiplantae</taxon>
        <taxon>Streptophyta</taxon>
        <taxon>Embryophyta</taxon>
        <taxon>Tracheophyta</taxon>
        <taxon>Spermatophyta</taxon>
        <taxon>Pinopsida</taxon>
        <taxon>Pinidae</taxon>
        <taxon>Conifers II</taxon>
        <taxon>Cupressales</taxon>
        <taxon>Taxaceae</taxon>
        <taxon>Taxus</taxon>
    </lineage>
</organism>
<dbReference type="Pfam" id="PF09713">
    <property type="entry name" value="A_thal_3526"/>
    <property type="match status" value="1"/>
</dbReference>
<dbReference type="EMBL" id="JAHRHJ020003813">
    <property type="protein sequence ID" value="KAH9290563.1"/>
    <property type="molecule type" value="Genomic_DNA"/>
</dbReference>
<gene>
    <name evidence="1" type="ORF">KI387_034680</name>
</gene>
<feature type="non-terminal residue" evidence="1">
    <location>
        <position position="69"/>
    </location>
</feature>
<accession>A0AA38C150</accession>